<dbReference type="PROSITE" id="PS00198">
    <property type="entry name" value="4FE4S_FER_1"/>
    <property type="match status" value="2"/>
</dbReference>
<accession>A0A7C4UDP5</accession>
<keyword evidence="1" id="KW-0479">Metal-binding</keyword>
<dbReference type="InterPro" id="IPR017900">
    <property type="entry name" value="4Fe4S_Fe_S_CS"/>
</dbReference>
<dbReference type="EMBL" id="DTHG01000103">
    <property type="protein sequence ID" value="HGW92594.1"/>
    <property type="molecule type" value="Genomic_DNA"/>
</dbReference>
<dbReference type="GO" id="GO:0046872">
    <property type="term" value="F:metal ion binding"/>
    <property type="evidence" value="ECO:0007669"/>
    <property type="project" value="UniProtKB-KW"/>
</dbReference>
<dbReference type="GO" id="GO:0051536">
    <property type="term" value="F:iron-sulfur cluster binding"/>
    <property type="evidence" value="ECO:0007669"/>
    <property type="project" value="UniProtKB-KW"/>
</dbReference>
<reference evidence="5" key="1">
    <citation type="journal article" date="2020" name="mSystems">
        <title>Genome- and Community-Level Interaction Insights into Carbon Utilization and Element Cycling Functions of Hydrothermarchaeota in Hydrothermal Sediment.</title>
        <authorList>
            <person name="Zhou Z."/>
            <person name="Liu Y."/>
            <person name="Xu W."/>
            <person name="Pan J."/>
            <person name="Luo Z.H."/>
            <person name="Li M."/>
        </authorList>
    </citation>
    <scope>NUCLEOTIDE SEQUENCE [LARGE SCALE GENOMIC DNA]</scope>
    <source>
        <strain evidence="5">SpSt-780</strain>
    </source>
</reference>
<dbReference type="PROSITE" id="PS51379">
    <property type="entry name" value="4FE4S_FER_2"/>
    <property type="match status" value="2"/>
</dbReference>
<evidence type="ECO:0000259" key="4">
    <source>
        <dbReference type="PROSITE" id="PS51379"/>
    </source>
</evidence>
<feature type="domain" description="4Fe-4S ferredoxin-type" evidence="4">
    <location>
        <begin position="284"/>
        <end position="312"/>
    </location>
</feature>
<dbReference type="AlphaFoldDB" id="A0A7C4UDP5"/>
<comment type="caution">
    <text evidence="5">The sequence shown here is derived from an EMBL/GenBank/DDBJ whole genome shotgun (WGS) entry which is preliminary data.</text>
</comment>
<sequence length="319" mass="37730">MKRIKKEKFKEEIFKLGRKVIAPSGDRFSFVEGKEHIKMESLLTRLPPKTFYFPYEERLFYFRDGEIITDNKDERFVLFGLRPCESRAYSTFDKTFWTDKFPDPYYIERKKNTLIISIGCNNPLETCFCTSLGGSPFDTEGSDLLLIEKDDWYYAIGKDDVLKLFSFEESDEDIEDIKKKSLDILNKNRFETNSLVEKLEKVWDTDFFTEVSRKCLTCGACTFLCPTCYCFDIEDKEREDGIKRVRVWDSCMFKIYTQEASGHNPRIDESKRMRQRVMHKFSYYPSSYNVFGCVGCGRCITYCPVNIDIREILKEVMKR</sequence>
<keyword evidence="3" id="KW-0411">Iron-sulfur</keyword>
<organism evidence="5">
    <name type="scientific">candidate division WOR-3 bacterium</name>
    <dbReference type="NCBI Taxonomy" id="2052148"/>
    <lineage>
        <taxon>Bacteria</taxon>
        <taxon>Bacteria division WOR-3</taxon>
    </lineage>
</organism>
<dbReference type="InterPro" id="IPR017896">
    <property type="entry name" value="4Fe4S_Fe-S-bd"/>
</dbReference>
<dbReference type="SUPFAM" id="SSF54862">
    <property type="entry name" value="4Fe-4S ferredoxins"/>
    <property type="match status" value="1"/>
</dbReference>
<dbReference type="InterPro" id="IPR009051">
    <property type="entry name" value="Helical_ferredxn"/>
</dbReference>
<evidence type="ECO:0000256" key="3">
    <source>
        <dbReference type="ARBA" id="ARBA00023014"/>
    </source>
</evidence>
<proteinExistence type="predicted"/>
<dbReference type="Pfam" id="PF17179">
    <property type="entry name" value="Fer4_22"/>
    <property type="match status" value="1"/>
</dbReference>
<dbReference type="Gene3D" id="1.10.1060.10">
    <property type="entry name" value="Alpha-helical ferredoxin"/>
    <property type="match status" value="1"/>
</dbReference>
<keyword evidence="2" id="KW-0408">Iron</keyword>
<protein>
    <submittedName>
        <fullName evidence="5">4Fe-4S ferredoxin</fullName>
    </submittedName>
</protein>
<feature type="domain" description="4Fe-4S ferredoxin-type" evidence="4">
    <location>
        <begin position="207"/>
        <end position="236"/>
    </location>
</feature>
<evidence type="ECO:0000313" key="5">
    <source>
        <dbReference type="EMBL" id="HGW92594.1"/>
    </source>
</evidence>
<gene>
    <name evidence="5" type="ORF">ENV67_08680</name>
</gene>
<evidence type="ECO:0000256" key="1">
    <source>
        <dbReference type="ARBA" id="ARBA00022723"/>
    </source>
</evidence>
<dbReference type="PANTHER" id="PTHR40447">
    <property type="entry name" value="ANAEROBIC SULFITE REDUCTASE SUBUNIT A"/>
    <property type="match status" value="1"/>
</dbReference>
<name>A0A7C4UDP5_UNCW3</name>
<dbReference type="PANTHER" id="PTHR40447:SF1">
    <property type="entry name" value="ANAEROBIC SULFITE REDUCTASE SUBUNIT A"/>
    <property type="match status" value="1"/>
</dbReference>
<evidence type="ECO:0000256" key="2">
    <source>
        <dbReference type="ARBA" id="ARBA00023004"/>
    </source>
</evidence>